<name>A0AAV3QY10_LITER</name>
<evidence type="ECO:0000313" key="2">
    <source>
        <dbReference type="EMBL" id="GAA0167886.1"/>
    </source>
</evidence>
<comment type="caution">
    <text evidence="2">The sequence shown here is derived from an EMBL/GenBank/DDBJ whole genome shotgun (WGS) entry which is preliminary data.</text>
</comment>
<evidence type="ECO:0000256" key="1">
    <source>
        <dbReference type="SAM" id="MobiDB-lite"/>
    </source>
</evidence>
<proteinExistence type="predicted"/>
<feature type="region of interest" description="Disordered" evidence="1">
    <location>
        <begin position="1"/>
        <end position="54"/>
    </location>
</feature>
<dbReference type="EMBL" id="BAABME010006262">
    <property type="protein sequence ID" value="GAA0167886.1"/>
    <property type="molecule type" value="Genomic_DNA"/>
</dbReference>
<gene>
    <name evidence="2" type="ORF">LIER_22725</name>
</gene>
<keyword evidence="3" id="KW-1185">Reference proteome</keyword>
<feature type="compositionally biased region" description="Basic and acidic residues" evidence="1">
    <location>
        <begin position="15"/>
        <end position="41"/>
    </location>
</feature>
<reference evidence="2 3" key="1">
    <citation type="submission" date="2024-01" db="EMBL/GenBank/DDBJ databases">
        <title>The complete chloroplast genome sequence of Lithospermum erythrorhizon: insights into the phylogenetic relationship among Boraginaceae species and the maternal lineages of purple gromwells.</title>
        <authorList>
            <person name="Okada T."/>
            <person name="Watanabe K."/>
        </authorList>
    </citation>
    <scope>NUCLEOTIDE SEQUENCE [LARGE SCALE GENOMIC DNA]</scope>
</reference>
<evidence type="ECO:0000313" key="3">
    <source>
        <dbReference type="Proteomes" id="UP001454036"/>
    </source>
</evidence>
<dbReference type="Proteomes" id="UP001454036">
    <property type="component" value="Unassembled WGS sequence"/>
</dbReference>
<protein>
    <submittedName>
        <fullName evidence="2">Uncharacterized protein</fullName>
    </submittedName>
</protein>
<organism evidence="2 3">
    <name type="scientific">Lithospermum erythrorhizon</name>
    <name type="common">Purple gromwell</name>
    <name type="synonym">Lithospermum officinale var. erythrorhizon</name>
    <dbReference type="NCBI Taxonomy" id="34254"/>
    <lineage>
        <taxon>Eukaryota</taxon>
        <taxon>Viridiplantae</taxon>
        <taxon>Streptophyta</taxon>
        <taxon>Embryophyta</taxon>
        <taxon>Tracheophyta</taxon>
        <taxon>Spermatophyta</taxon>
        <taxon>Magnoliopsida</taxon>
        <taxon>eudicotyledons</taxon>
        <taxon>Gunneridae</taxon>
        <taxon>Pentapetalae</taxon>
        <taxon>asterids</taxon>
        <taxon>lamiids</taxon>
        <taxon>Boraginales</taxon>
        <taxon>Boraginaceae</taxon>
        <taxon>Boraginoideae</taxon>
        <taxon>Lithospermeae</taxon>
        <taxon>Lithospermum</taxon>
    </lineage>
</organism>
<dbReference type="AlphaFoldDB" id="A0AAV3QY10"/>
<accession>A0AAV3QY10</accession>
<sequence>MELSIAANKAPDSSQDFRRSKDKIEVKKVGKISTKEEKKESLASSSTSMKFSVKTKKKEGHPIEKCFVFKDKVMELASEGRILLEEDKVATNQINIELGALDLVVISFSREDDNKMVLKVSMII</sequence>